<keyword evidence="2" id="KW-0472">Membrane</keyword>
<dbReference type="Proteomes" id="UP001500547">
    <property type="component" value="Unassembled WGS sequence"/>
</dbReference>
<comment type="subcellular location">
    <subcellularLocation>
        <location evidence="1">Cell envelope</location>
    </subcellularLocation>
</comment>
<sequence length="402" mass="42296">MSQNEQTSPSNAAPAAQPVAAIAPAAPAPGARKRGMARLAVIFLLLAVAGAAWWYFVLRGHESTEDAYVAAHVVQITPQVGGTVTAVRVDDTQSVKAGDVLVQLDPVDAQLALKQAETALAQSVRELRGVYANLNSLGEAIKVREAEVARTSDLLERRASLAGTGAVAQEEIDQAREADKVARAALRVAREQLAAASVQTAGLKIEDHPAVQRAASKVEEAAVALARTTLRAPVDGVVARRNVQLGQRIAAGAPLMAVVPLNDVWVDANFKESQLRDMRIGQAVRVKADVYGSSVDYAGRIVGMSAGTGAMFSLLPAQNATGNWIKVVQRVPVRVALDAEQLKAHPLRAGLSVEAEVDVRQSGGEPVAAARAEAAPLASVDEAVLKATHEHIARIIRDNLGR</sequence>
<gene>
    <name evidence="4" type="ORF">GCM10025770_22130</name>
</gene>
<dbReference type="Pfam" id="PF25885">
    <property type="entry name" value="HH_EMRA"/>
    <property type="match status" value="1"/>
</dbReference>
<evidence type="ECO:0000256" key="1">
    <source>
        <dbReference type="ARBA" id="ARBA00004196"/>
    </source>
</evidence>
<proteinExistence type="predicted"/>
<organism evidence="4 5">
    <name type="scientific">Viridibacterium curvum</name>
    <dbReference type="NCBI Taxonomy" id="1101404"/>
    <lineage>
        <taxon>Bacteria</taxon>
        <taxon>Pseudomonadati</taxon>
        <taxon>Pseudomonadota</taxon>
        <taxon>Betaproteobacteria</taxon>
        <taxon>Rhodocyclales</taxon>
        <taxon>Rhodocyclaceae</taxon>
        <taxon>Viridibacterium</taxon>
    </lineage>
</organism>
<keyword evidence="5" id="KW-1185">Reference proteome</keyword>
<dbReference type="PANTHER" id="PTHR30386">
    <property type="entry name" value="MEMBRANE FUSION SUBUNIT OF EMRAB-TOLC MULTIDRUG EFFLUX PUMP"/>
    <property type="match status" value="1"/>
</dbReference>
<protein>
    <submittedName>
        <fullName evidence="4">EmrA/EmrK family multidrug efflux transporter periplasmic adaptor subunit</fullName>
    </submittedName>
</protein>
<dbReference type="SUPFAM" id="SSF111369">
    <property type="entry name" value="HlyD-like secretion proteins"/>
    <property type="match status" value="2"/>
</dbReference>
<dbReference type="RefSeq" id="WP_345533013.1">
    <property type="nucleotide sequence ID" value="NZ_BAABLD010000008.1"/>
</dbReference>
<dbReference type="EMBL" id="BAABLD010000008">
    <property type="protein sequence ID" value="GAA5165877.1"/>
    <property type="molecule type" value="Genomic_DNA"/>
</dbReference>
<dbReference type="PANTHER" id="PTHR30386:SF19">
    <property type="entry name" value="MULTIDRUG EXPORT PROTEIN EMRA-RELATED"/>
    <property type="match status" value="1"/>
</dbReference>
<evidence type="ECO:0000313" key="5">
    <source>
        <dbReference type="Proteomes" id="UP001500547"/>
    </source>
</evidence>
<accession>A0ABP9QQW4</accession>
<keyword evidence="2" id="KW-0812">Transmembrane</keyword>
<evidence type="ECO:0000259" key="3">
    <source>
        <dbReference type="Pfam" id="PF25885"/>
    </source>
</evidence>
<dbReference type="Gene3D" id="2.40.30.170">
    <property type="match status" value="1"/>
</dbReference>
<name>A0ABP9QQW4_9RHOO</name>
<comment type="caution">
    <text evidence="4">The sequence shown here is derived from an EMBL/GenBank/DDBJ whole genome shotgun (WGS) entry which is preliminary data.</text>
</comment>
<reference evidence="5" key="1">
    <citation type="journal article" date="2019" name="Int. J. Syst. Evol. Microbiol.">
        <title>The Global Catalogue of Microorganisms (GCM) 10K type strain sequencing project: providing services to taxonomists for standard genome sequencing and annotation.</title>
        <authorList>
            <consortium name="The Broad Institute Genomics Platform"/>
            <consortium name="The Broad Institute Genome Sequencing Center for Infectious Disease"/>
            <person name="Wu L."/>
            <person name="Ma J."/>
        </authorList>
    </citation>
    <scope>NUCLEOTIDE SEQUENCE [LARGE SCALE GENOMIC DNA]</scope>
    <source>
        <strain evidence="5">JCM 18715</strain>
    </source>
</reference>
<feature type="transmembrane region" description="Helical" evidence="2">
    <location>
        <begin position="39"/>
        <end position="56"/>
    </location>
</feature>
<evidence type="ECO:0000313" key="4">
    <source>
        <dbReference type="EMBL" id="GAA5165877.1"/>
    </source>
</evidence>
<feature type="domain" description="Multidrug export protein EmrA/FarA alpha-helical hairpin" evidence="3">
    <location>
        <begin position="108"/>
        <end position="228"/>
    </location>
</feature>
<dbReference type="Gene3D" id="2.40.50.100">
    <property type="match status" value="1"/>
</dbReference>
<keyword evidence="2" id="KW-1133">Transmembrane helix</keyword>
<dbReference type="InterPro" id="IPR058633">
    <property type="entry name" value="EmrA/FarA_HH"/>
</dbReference>
<dbReference type="InterPro" id="IPR050739">
    <property type="entry name" value="MFP"/>
</dbReference>
<dbReference type="Gene3D" id="1.10.287.470">
    <property type="entry name" value="Helix hairpin bin"/>
    <property type="match status" value="1"/>
</dbReference>
<evidence type="ECO:0000256" key="2">
    <source>
        <dbReference type="SAM" id="Phobius"/>
    </source>
</evidence>